<keyword evidence="1 4" id="KW-0349">Heme</keyword>
<comment type="caution">
    <text evidence="7">The sequence shown here is derived from an EMBL/GenBank/DDBJ whole genome shotgun (WGS) entry which is preliminary data.</text>
</comment>
<keyword evidence="3 4" id="KW-0408">Iron</keyword>
<evidence type="ECO:0000313" key="8">
    <source>
        <dbReference type="Proteomes" id="UP001484535"/>
    </source>
</evidence>
<sequence length="114" mass="12517">MRRSALAMVVVVAMALPAVVHSSEREVRSPQDIFADRCAYCHEAGGWGTRVLARRVPEGQAELRQRDNLPPALTMLVVRRGIGAMPPFTPTELSDAELEALAEWLASGTPRQRP</sequence>
<gene>
    <name evidence="7" type="ORF">ABDJ38_00445</name>
</gene>
<name>A0ABV0CRX9_9SPHN</name>
<dbReference type="EMBL" id="JBDLBR010000001">
    <property type="protein sequence ID" value="MEN7535639.1"/>
    <property type="molecule type" value="Genomic_DNA"/>
</dbReference>
<feature type="domain" description="Cytochrome c" evidence="6">
    <location>
        <begin position="25"/>
        <end position="109"/>
    </location>
</feature>
<evidence type="ECO:0000256" key="1">
    <source>
        <dbReference type="ARBA" id="ARBA00022617"/>
    </source>
</evidence>
<feature type="signal peptide" evidence="5">
    <location>
        <begin position="1"/>
        <end position="22"/>
    </location>
</feature>
<evidence type="ECO:0000259" key="6">
    <source>
        <dbReference type="PROSITE" id="PS51007"/>
    </source>
</evidence>
<dbReference type="SUPFAM" id="SSF46626">
    <property type="entry name" value="Cytochrome c"/>
    <property type="match status" value="1"/>
</dbReference>
<dbReference type="Gene3D" id="1.10.760.10">
    <property type="entry name" value="Cytochrome c-like domain"/>
    <property type="match status" value="1"/>
</dbReference>
<accession>A0ABV0CRX9</accession>
<keyword evidence="2 4" id="KW-0479">Metal-binding</keyword>
<organism evidence="7 8">
    <name type="scientific">Aurantiacibacter flavus</name>
    <dbReference type="NCBI Taxonomy" id="3145232"/>
    <lineage>
        <taxon>Bacteria</taxon>
        <taxon>Pseudomonadati</taxon>
        <taxon>Pseudomonadota</taxon>
        <taxon>Alphaproteobacteria</taxon>
        <taxon>Sphingomonadales</taxon>
        <taxon>Erythrobacteraceae</taxon>
        <taxon>Aurantiacibacter</taxon>
    </lineage>
</organism>
<evidence type="ECO:0000256" key="2">
    <source>
        <dbReference type="ARBA" id="ARBA00022723"/>
    </source>
</evidence>
<reference evidence="7 8" key="1">
    <citation type="submission" date="2024-05" db="EMBL/GenBank/DDBJ databases">
        <authorList>
            <person name="Park S."/>
        </authorList>
    </citation>
    <scope>NUCLEOTIDE SEQUENCE [LARGE SCALE GENOMIC DNA]</scope>
    <source>
        <strain evidence="7 8">DGU5</strain>
    </source>
</reference>
<feature type="chain" id="PRO_5046120836" evidence="5">
    <location>
        <begin position="23"/>
        <end position="114"/>
    </location>
</feature>
<evidence type="ECO:0000313" key="7">
    <source>
        <dbReference type="EMBL" id="MEN7535639.1"/>
    </source>
</evidence>
<evidence type="ECO:0000256" key="4">
    <source>
        <dbReference type="PROSITE-ProRule" id="PRU00433"/>
    </source>
</evidence>
<dbReference type="InterPro" id="IPR009056">
    <property type="entry name" value="Cyt_c-like_dom"/>
</dbReference>
<dbReference type="PROSITE" id="PS51007">
    <property type="entry name" value="CYTC"/>
    <property type="match status" value="1"/>
</dbReference>
<evidence type="ECO:0000256" key="5">
    <source>
        <dbReference type="SAM" id="SignalP"/>
    </source>
</evidence>
<proteinExistence type="predicted"/>
<keyword evidence="5" id="KW-0732">Signal</keyword>
<evidence type="ECO:0000256" key="3">
    <source>
        <dbReference type="ARBA" id="ARBA00023004"/>
    </source>
</evidence>
<dbReference type="RefSeq" id="WP_346783102.1">
    <property type="nucleotide sequence ID" value="NZ_JBDLBR010000001.1"/>
</dbReference>
<dbReference type="InterPro" id="IPR036909">
    <property type="entry name" value="Cyt_c-like_dom_sf"/>
</dbReference>
<dbReference type="Proteomes" id="UP001484535">
    <property type="component" value="Unassembled WGS sequence"/>
</dbReference>
<dbReference type="Pfam" id="PF13442">
    <property type="entry name" value="Cytochrome_CBB3"/>
    <property type="match status" value="1"/>
</dbReference>
<keyword evidence="8" id="KW-1185">Reference proteome</keyword>
<protein>
    <submittedName>
        <fullName evidence="7">Cytochrome c</fullName>
    </submittedName>
</protein>